<evidence type="ECO:0000256" key="1">
    <source>
        <dbReference type="SAM" id="MobiDB-lite"/>
    </source>
</evidence>
<dbReference type="PANTHER" id="PTHR35167">
    <property type="entry name" value="OS05G0216466 PROTEIN"/>
    <property type="match status" value="1"/>
</dbReference>
<accession>A0A0L9VGJ9</accession>
<evidence type="ECO:0000313" key="3">
    <source>
        <dbReference type="EMBL" id="KOM54032.1"/>
    </source>
</evidence>
<evidence type="ECO:0000313" key="5">
    <source>
        <dbReference type="Proteomes" id="UP000743370"/>
    </source>
</evidence>
<dbReference type="AlphaFoldDB" id="A0A0L9VGJ9"/>
<dbReference type="EMBL" id="JABFOF010000006">
    <property type="protein sequence ID" value="KAG2396315.1"/>
    <property type="molecule type" value="Genomic_DNA"/>
</dbReference>
<dbReference type="Proteomes" id="UP000743370">
    <property type="component" value="Unassembled WGS sequence"/>
</dbReference>
<dbReference type="Gramene" id="KOM54032">
    <property type="protein sequence ID" value="KOM54032"/>
    <property type="gene ID" value="LR48_Vigan09g269100"/>
</dbReference>
<dbReference type="EMBL" id="CM003379">
    <property type="protein sequence ID" value="KOM54032.1"/>
    <property type="molecule type" value="Genomic_DNA"/>
</dbReference>
<gene>
    <name evidence="2" type="ORF">HKW66_Vig0063090</name>
    <name evidence="3" type="ORF">LR48_Vigan09g269100</name>
</gene>
<evidence type="ECO:0000313" key="2">
    <source>
        <dbReference type="EMBL" id="KAG2396315.1"/>
    </source>
</evidence>
<reference evidence="4" key="1">
    <citation type="journal article" date="2015" name="Proc. Natl. Acad. Sci. U.S.A.">
        <title>Genome sequencing of adzuki bean (Vigna angularis) provides insight into high starch and low fat accumulation and domestication.</title>
        <authorList>
            <person name="Yang K."/>
            <person name="Tian Z."/>
            <person name="Chen C."/>
            <person name="Luo L."/>
            <person name="Zhao B."/>
            <person name="Wang Z."/>
            <person name="Yu L."/>
            <person name="Li Y."/>
            <person name="Sun Y."/>
            <person name="Li W."/>
            <person name="Chen Y."/>
            <person name="Li Y."/>
            <person name="Zhang Y."/>
            <person name="Ai D."/>
            <person name="Zhao J."/>
            <person name="Shang C."/>
            <person name="Ma Y."/>
            <person name="Wu B."/>
            <person name="Wang M."/>
            <person name="Gao L."/>
            <person name="Sun D."/>
            <person name="Zhang P."/>
            <person name="Guo F."/>
            <person name="Wang W."/>
            <person name="Li Y."/>
            <person name="Wang J."/>
            <person name="Varshney R.K."/>
            <person name="Wang J."/>
            <person name="Ling H.Q."/>
            <person name="Wan P."/>
        </authorList>
    </citation>
    <scope>NUCLEOTIDE SEQUENCE</scope>
    <source>
        <strain evidence="4">cv. Jingnong 6</strain>
    </source>
</reference>
<organism evidence="3 4">
    <name type="scientific">Phaseolus angularis</name>
    <name type="common">Azuki bean</name>
    <name type="synonym">Vigna angularis</name>
    <dbReference type="NCBI Taxonomy" id="3914"/>
    <lineage>
        <taxon>Eukaryota</taxon>
        <taxon>Viridiplantae</taxon>
        <taxon>Streptophyta</taxon>
        <taxon>Embryophyta</taxon>
        <taxon>Tracheophyta</taxon>
        <taxon>Spermatophyta</taxon>
        <taxon>Magnoliopsida</taxon>
        <taxon>eudicotyledons</taxon>
        <taxon>Gunneridae</taxon>
        <taxon>Pentapetalae</taxon>
        <taxon>rosids</taxon>
        <taxon>fabids</taxon>
        <taxon>Fabales</taxon>
        <taxon>Fabaceae</taxon>
        <taxon>Papilionoideae</taxon>
        <taxon>50 kb inversion clade</taxon>
        <taxon>NPAAA clade</taxon>
        <taxon>indigoferoid/millettioid clade</taxon>
        <taxon>Phaseoleae</taxon>
        <taxon>Vigna</taxon>
    </lineage>
</organism>
<reference evidence="3" key="2">
    <citation type="submission" date="2015-02" db="EMBL/GenBank/DDBJ databases">
        <authorList>
            <person name="Chooi Y.-H."/>
        </authorList>
    </citation>
    <scope>NUCLEOTIDE SEQUENCE</scope>
    <source>
        <tissue evidence="3">Seedling</tissue>
    </source>
</reference>
<reference evidence="2 5" key="3">
    <citation type="submission" date="2020-05" db="EMBL/GenBank/DDBJ databases">
        <title>Vigna angularis (adzuki bean) Var. LongXiaoDou No. 4 denovo assembly.</title>
        <authorList>
            <person name="Xiang H."/>
        </authorList>
    </citation>
    <scope>NUCLEOTIDE SEQUENCE [LARGE SCALE GENOMIC DNA]</scope>
    <source>
        <tissue evidence="2">Leaf</tissue>
    </source>
</reference>
<sequence length="111" mass="12823">MACEKEKSGEKRKNLGMFTQTEIEMARQLVQLSNSITDSSSTDLQEDGRSLNSSESVEGKWKRSNDEDISDAVEDVLAEIEEDECLRRRNNRYRYIQDLYNSTRSSEDKCT</sequence>
<protein>
    <submittedName>
        <fullName evidence="3">Uncharacterized protein</fullName>
    </submittedName>
</protein>
<dbReference type="PANTHER" id="PTHR35167:SF3">
    <property type="entry name" value="OS05G0216466 PROTEIN"/>
    <property type="match status" value="1"/>
</dbReference>
<proteinExistence type="predicted"/>
<feature type="region of interest" description="Disordered" evidence="1">
    <location>
        <begin position="36"/>
        <end position="65"/>
    </location>
</feature>
<evidence type="ECO:0000313" key="4">
    <source>
        <dbReference type="Proteomes" id="UP000053144"/>
    </source>
</evidence>
<dbReference type="Proteomes" id="UP000053144">
    <property type="component" value="Chromosome 9"/>
</dbReference>
<name>A0A0L9VGJ9_PHAAN</name>
<dbReference type="OMA" id="YLDENCH"/>